<sequence>MIMADSSPAAEVLSAKTTCSRCVGSSLENECVCVASQRGRKASRRRRQTRHSECRRRNDAVDSRDGEESGGSGSEDAGAEAFFQEAPPSPWTTQGTHGSSVECSAERCISSFYHYFFASHPFVLPQEQLKRVMAERTDEVQPLRAAMAWIGSLYLPVSPGFRVEAYEKARRQMAEGRVRRRGFLLQAMMLLVLGLDGCDRRGEATAALRDAEHLALEIGLNTRHFASLWGLDTRAVEESWRRTWWELYVVDAMMAGVRRASDFVLCDVGADVALPCEEHEYMSDCIPASRVYIEDLENQDLSQDKSHCLSSFAHRILSARILGVSRSFDPRHEHEHLDRTERLLTTWRLGLPHEKQASLCPDGSPDEMMFQAHMISHATSILLHQPLSVLDSSSPVGDVTSCGCGTSHTRHVVESAAAISNMITHRVPLISHSHFFSCIVSLSAVVHLSQWAPLASGADERIRQLVRLDIAALHGLSAVWRAAGREREQVQAMAQEIYRAKKGRTESSQEHLKF</sequence>
<organism evidence="4 5">
    <name type="scientific">Epichloe festucae (strain Fl1)</name>
    <dbReference type="NCBI Taxonomy" id="877507"/>
    <lineage>
        <taxon>Eukaryota</taxon>
        <taxon>Fungi</taxon>
        <taxon>Dikarya</taxon>
        <taxon>Ascomycota</taxon>
        <taxon>Pezizomycotina</taxon>
        <taxon>Sordariomycetes</taxon>
        <taxon>Hypocreomycetidae</taxon>
        <taxon>Hypocreales</taxon>
        <taxon>Clavicipitaceae</taxon>
        <taxon>Epichloe</taxon>
    </lineage>
</organism>
<reference evidence="4 5" key="1">
    <citation type="journal article" date="2018" name="PLoS Genet.">
        <title>Repeat elements organise 3D genome structure and mediate transcription in the filamentous fungus Epichloe festucae.</title>
        <authorList>
            <person name="Winter D.J."/>
            <person name="Ganley A.R.D."/>
            <person name="Young C.A."/>
            <person name="Liachko I."/>
            <person name="Schardl C.L."/>
            <person name="Dupont P.Y."/>
            <person name="Berry D."/>
            <person name="Ram A."/>
            <person name="Scott B."/>
            <person name="Cox M.P."/>
        </authorList>
    </citation>
    <scope>NUCLEOTIDE SEQUENCE [LARGE SCALE GENOMIC DNA]</scope>
    <source>
        <strain evidence="4 5">Fl1</strain>
    </source>
</reference>
<dbReference type="Proteomes" id="UP000594364">
    <property type="component" value="Chromosome 2"/>
</dbReference>
<feature type="compositionally biased region" description="Basic residues" evidence="2">
    <location>
        <begin position="38"/>
        <end position="49"/>
    </location>
</feature>
<dbReference type="EMBL" id="CP031386">
    <property type="protein sequence ID" value="QPG95529.1"/>
    <property type="molecule type" value="Genomic_DNA"/>
</dbReference>
<evidence type="ECO:0000259" key="3">
    <source>
        <dbReference type="Pfam" id="PF04082"/>
    </source>
</evidence>
<proteinExistence type="predicted"/>
<dbReference type="Pfam" id="PF04082">
    <property type="entry name" value="Fungal_trans"/>
    <property type="match status" value="1"/>
</dbReference>
<dbReference type="PANTHER" id="PTHR47431:SF1">
    <property type="entry name" value="ZN(II)2CYS6 TRANSCRIPTION FACTOR (EUROFUNG)"/>
    <property type="match status" value="1"/>
</dbReference>
<feature type="compositionally biased region" description="Basic and acidic residues" evidence="2">
    <location>
        <begin position="50"/>
        <end position="67"/>
    </location>
</feature>
<name>A0A7S9KND4_EPIFF</name>
<dbReference type="PANTHER" id="PTHR47431">
    <property type="entry name" value="ZN(II)2CYS6 TRANSCRIPTION FACTOR (EUROFUNG)-RELATED"/>
    <property type="match status" value="1"/>
</dbReference>
<dbReference type="GO" id="GO:0003677">
    <property type="term" value="F:DNA binding"/>
    <property type="evidence" value="ECO:0007669"/>
    <property type="project" value="InterPro"/>
</dbReference>
<keyword evidence="5" id="KW-1185">Reference proteome</keyword>
<dbReference type="GO" id="GO:0006351">
    <property type="term" value="P:DNA-templated transcription"/>
    <property type="evidence" value="ECO:0007669"/>
    <property type="project" value="InterPro"/>
</dbReference>
<dbReference type="AlphaFoldDB" id="A0A7S9KND4"/>
<dbReference type="InterPro" id="IPR007219">
    <property type="entry name" value="XnlR_reg_dom"/>
</dbReference>
<accession>A0A7S9KND4</accession>
<dbReference type="OrthoDB" id="5367487at2759"/>
<evidence type="ECO:0000256" key="2">
    <source>
        <dbReference type="SAM" id="MobiDB-lite"/>
    </source>
</evidence>
<evidence type="ECO:0000256" key="1">
    <source>
        <dbReference type="ARBA" id="ARBA00023242"/>
    </source>
</evidence>
<keyword evidence="1" id="KW-0539">Nucleus</keyword>
<protein>
    <recommendedName>
        <fullName evidence="3">Xylanolytic transcriptional activator regulatory domain-containing protein</fullName>
    </recommendedName>
</protein>
<evidence type="ECO:0000313" key="4">
    <source>
        <dbReference type="EMBL" id="QPG95529.1"/>
    </source>
</evidence>
<feature type="domain" description="Xylanolytic transcriptional activator regulatory" evidence="3">
    <location>
        <begin position="185"/>
        <end position="348"/>
    </location>
</feature>
<dbReference type="CDD" id="cd12148">
    <property type="entry name" value="fungal_TF_MHR"/>
    <property type="match status" value="1"/>
</dbReference>
<evidence type="ECO:0000313" key="5">
    <source>
        <dbReference type="Proteomes" id="UP000594364"/>
    </source>
</evidence>
<feature type="region of interest" description="Disordered" evidence="2">
    <location>
        <begin position="36"/>
        <end position="77"/>
    </location>
</feature>
<gene>
    <name evidence="4" type="ORF">C2857_001074</name>
</gene>
<dbReference type="GO" id="GO:0008270">
    <property type="term" value="F:zinc ion binding"/>
    <property type="evidence" value="ECO:0007669"/>
    <property type="project" value="InterPro"/>
</dbReference>